<gene>
    <name evidence="5" type="ORF">PAN0_004d2288</name>
</gene>
<dbReference type="Proteomes" id="UP000053758">
    <property type="component" value="Unassembled WGS sequence"/>
</dbReference>
<feature type="region of interest" description="Disordered" evidence="3">
    <location>
        <begin position="1272"/>
        <end position="1298"/>
    </location>
</feature>
<dbReference type="InterPro" id="IPR000219">
    <property type="entry name" value="DH_dom"/>
</dbReference>
<reference evidence="5" key="1">
    <citation type="submission" date="2014-07" db="EMBL/GenBank/DDBJ databases">
        <title>Draft genome sequence of the yeast Pseudozyma antarctica JCM 10317 known as a producer of lipase B which used in a wide range of industrial applications.</title>
        <authorList>
            <person name="Morita T."/>
            <person name="Saika A."/>
            <person name="Koike H."/>
        </authorList>
    </citation>
    <scope>NUCLEOTIDE SEQUENCE</scope>
    <source>
        <strain evidence="5">JCM 10317</strain>
    </source>
</reference>
<dbReference type="Gene3D" id="1.20.900.10">
    <property type="entry name" value="Dbl homology (DH) domain"/>
    <property type="match status" value="2"/>
</dbReference>
<feature type="compositionally biased region" description="Basic and acidic residues" evidence="3">
    <location>
        <begin position="849"/>
        <end position="862"/>
    </location>
</feature>
<protein>
    <recommendedName>
        <fullName evidence="4">DH domain-containing protein</fullName>
    </recommendedName>
</protein>
<feature type="compositionally biased region" description="Low complexity" evidence="3">
    <location>
        <begin position="255"/>
        <end position="286"/>
    </location>
</feature>
<dbReference type="HOGENOM" id="CLU_002703_0_0_1"/>
<dbReference type="GO" id="GO:0005085">
    <property type="term" value="F:guanyl-nucleotide exchange factor activity"/>
    <property type="evidence" value="ECO:0007669"/>
    <property type="project" value="InterPro"/>
</dbReference>
<keyword evidence="2" id="KW-0963">Cytoplasm</keyword>
<sequence length="1751" mass="186996">MKKFFSRFSAAGPVTPAKPSQEPSFDRSEKHDLYSPAVKAAPAIASPFNSIGRTRALVAKFEGVTALPSSAGTSTAPQLAIPAPAPDLPIAGQAHPPFQPSSSSGPGTASVPKRIPGSSLPASADLPSGTRIFQSDTAFDPSGSTSLTKRTDFTEASSNGHNAHAIKTVAFAPSPQKQRSTSPAHIGTSHRTAASQPLSRTNSKDNNAFATPGNFARPTAASQARARTWTRSASSDTSHPPAPNVSTNLRDRGTSVQTRSSKSRISSSMRSTSRRSYSYSSTPVSRDGGASLASMALTNNGIQSQSQNADTSSRSMARGGSFDLAPGISASPIASIDLHSPATGPFQFPTRTSLSMRKSYSGSNSSRPTSRRNSVDPHSPTAPGEPVIFPPSASPALRSFGFPTWSEMTNEELVRNLGPRERTRQEVLWEIVASEERYVMELEKVKDLYIDALINPEHFDLERVLPPVHPPSVSSPVDVNESQFRSNAALWEDPSAARPTPAITSSAELPIAARFMSNVSAGNAGGGLTDTSSKSILAQWDTHKAAGARSPYSMGVSNINAAGQLAAHGGQTQKRSEAAYGLGLGLGTTATRDRSAPAYMNISTATKSKDKISRAQKLRGLSSKAGGDANPLRLTVPLPPSLREVLVAMSEGLTEAHGLLSDALKARYEEQWPLVRSLADVFMKHSHILEHYASYVCHLQRAMEELEEAALMERAFRGKRLKKERLSNTVGLGRTVAALEACAAEQGYAGLSIFASMPFQRLLKYPLLFQNLLFHTDPSTHEFESTVGMVVEVERLVRSIEDEKVTAEERDKARDVFARIDGITDRVVLRPRPDRVLIEECALYDESARRTLSESAPKDGRSDANASDSEGAESGSEGSGLRSGRRGNSSQSGLRAALRNKRSYRRLSDFLSAEQGGGGSSKAPTMGSKKDLWLVRFSDVEIKCQRIGVTALPMVSTAALRTADDDTTTSELTDFAASSKDSRERLKALRSTTLRAKTRNLYRFISVVAWRNAATRQMFASKEGGLDGLPTSHEVDEEFDEAGEDDDGASISCDDGSSATSSASSDSSEGVGGQAGSDKYVRSTKLSFTYWGDRIEPGRALAAPHTGSKKGTASAHGRGLGSDRPGGRSDVQVAASLHRASHSTSAASADSSVGASSRSTHEVGAARIDGRTDGTRVTRQARWSSVNGGSMANTSAARPGGSRTGVSGRLSEPLAATSMSTAPEPMQTAVAQMHARQRNDKFGARLRSSLPYGGTGSSVAVGASTESASSHISVNSAAEARNRPPSATAAAGSAEQQVASTRTRWTFAMHVEMETISPTSSYRTVPDLNAGSESEGSTVGSRPSSPVEYETTTTTRHGTALVLEKPTLVSFVPTSEIHTAVSITRDRVIIDTILPPTATLARSTPRAAALQSEHAPLGKEEREAVLQRHQAELYELLAKKFTANYDPTGKIRDDVFTTLTKLTRFPDPPGLKTASGEDGCPCICCELGCDHPLEPNTQQETERSERSTHLTQEAGQEELHSFLEMDKPRFGRPVRSLSLRALAGASDRDGDKRSGGFWAFGRSNRSSSQSEFSQSTQTTSSSAQGSSPPPRAANGAAEVGRSRSLSDLVRRRRSKHIATTSAPPPRTDHREAVVLPARTSSHAELRIRAETPQETPQPPPRRSSKRYAIVSRKPVPPLYPTASQSDPALHATLARSGTTAYAIDRIVEEDEDEETLSRRHSALMSSFHAHPDPWSQPLHTPTSTTHVGVAI</sequence>
<dbReference type="GO" id="GO:0005737">
    <property type="term" value="C:cytoplasm"/>
    <property type="evidence" value="ECO:0007669"/>
    <property type="project" value="UniProtKB-SubCell"/>
</dbReference>
<proteinExistence type="predicted"/>
<dbReference type="PANTHER" id="PTHR46006:SF7">
    <property type="entry name" value="DH DOMAIN-CONTAINING PROTEIN"/>
    <property type="match status" value="1"/>
</dbReference>
<feature type="compositionally biased region" description="Low complexity" evidence="3">
    <location>
        <begin position="359"/>
        <end position="372"/>
    </location>
</feature>
<feature type="region of interest" description="Disordered" evidence="3">
    <location>
        <begin position="1"/>
        <end position="33"/>
    </location>
</feature>
<dbReference type="SMART" id="SM00325">
    <property type="entry name" value="RhoGEF"/>
    <property type="match status" value="1"/>
</dbReference>
<comment type="subcellular location">
    <subcellularLocation>
        <location evidence="1">Cytoplasm</location>
    </subcellularLocation>
</comment>
<keyword evidence="6" id="KW-1185">Reference proteome</keyword>
<feature type="compositionally biased region" description="Low complexity" evidence="3">
    <location>
        <begin position="1134"/>
        <end position="1158"/>
    </location>
</feature>
<feature type="compositionally biased region" description="Polar residues" evidence="3">
    <location>
        <begin position="131"/>
        <end position="161"/>
    </location>
</feature>
<dbReference type="GeneID" id="26303218"/>
<evidence type="ECO:0000313" key="6">
    <source>
        <dbReference type="Proteomes" id="UP000053758"/>
    </source>
</evidence>
<dbReference type="RefSeq" id="XP_014657719.1">
    <property type="nucleotide sequence ID" value="XM_014802233.1"/>
</dbReference>
<dbReference type="Pfam" id="PF00621">
    <property type="entry name" value="RhoGEF"/>
    <property type="match status" value="1"/>
</dbReference>
<feature type="compositionally biased region" description="Low complexity" evidence="3">
    <location>
        <begin position="1562"/>
        <end position="1586"/>
    </location>
</feature>
<feature type="region of interest" description="Disordered" evidence="3">
    <location>
        <begin position="1038"/>
        <end position="1078"/>
    </location>
</feature>
<dbReference type="PANTHER" id="PTHR46006">
    <property type="entry name" value="RHO GUANINE NUCLEOTIDE EXCHANGE FACTOR AT 64C, ISOFORM A"/>
    <property type="match status" value="1"/>
</dbReference>
<dbReference type="InterPro" id="IPR051480">
    <property type="entry name" value="Endocytic_GEF_Adapter"/>
</dbReference>
<feature type="region of interest" description="Disordered" evidence="3">
    <location>
        <begin position="849"/>
        <end position="896"/>
    </location>
</feature>
<feature type="compositionally biased region" description="Polar residues" evidence="3">
    <location>
        <begin position="229"/>
        <end position="248"/>
    </location>
</feature>
<feature type="compositionally biased region" description="Polar residues" evidence="3">
    <location>
        <begin position="175"/>
        <end position="209"/>
    </location>
</feature>
<evidence type="ECO:0000256" key="1">
    <source>
        <dbReference type="ARBA" id="ARBA00004496"/>
    </source>
</evidence>
<feature type="compositionally biased region" description="Polar residues" evidence="3">
    <location>
        <begin position="299"/>
        <end position="315"/>
    </location>
</feature>
<accession>A0A081CBN3</accession>
<feature type="region of interest" description="Disordered" evidence="3">
    <location>
        <begin position="1732"/>
        <end position="1751"/>
    </location>
</feature>
<feature type="compositionally biased region" description="Polar residues" evidence="3">
    <location>
        <begin position="1177"/>
        <end position="1196"/>
    </location>
</feature>
<feature type="compositionally biased region" description="Polar residues" evidence="3">
    <location>
        <begin position="1737"/>
        <end position="1751"/>
    </location>
</feature>
<feature type="compositionally biased region" description="Polar residues" evidence="3">
    <location>
        <begin position="349"/>
        <end position="358"/>
    </location>
</feature>
<dbReference type="EMBL" id="DF830071">
    <property type="protein sequence ID" value="GAK64079.1"/>
    <property type="molecule type" value="Genomic_DNA"/>
</dbReference>
<dbReference type="PROSITE" id="PS50010">
    <property type="entry name" value="DH_2"/>
    <property type="match status" value="1"/>
</dbReference>
<dbReference type="InterPro" id="IPR035899">
    <property type="entry name" value="DBL_dom_sf"/>
</dbReference>
<dbReference type="SUPFAM" id="SSF48065">
    <property type="entry name" value="DBL homology domain (DH-domain)"/>
    <property type="match status" value="1"/>
</dbReference>
<feature type="compositionally biased region" description="Basic and acidic residues" evidence="3">
    <location>
        <begin position="24"/>
        <end position="33"/>
    </location>
</feature>
<organism evidence="5">
    <name type="scientific">Pseudozyma antarctica</name>
    <name type="common">Yeast</name>
    <name type="synonym">Candida antarctica</name>
    <dbReference type="NCBI Taxonomy" id="84753"/>
    <lineage>
        <taxon>Eukaryota</taxon>
        <taxon>Fungi</taxon>
        <taxon>Dikarya</taxon>
        <taxon>Basidiomycota</taxon>
        <taxon>Ustilaginomycotina</taxon>
        <taxon>Ustilaginomycetes</taxon>
        <taxon>Ustilaginales</taxon>
        <taxon>Ustilaginaceae</taxon>
        <taxon>Moesziomyces</taxon>
    </lineage>
</organism>
<feature type="compositionally biased region" description="Basic and acidic residues" evidence="3">
    <location>
        <begin position="1641"/>
        <end position="1651"/>
    </location>
</feature>
<feature type="region of interest" description="Disordered" evidence="3">
    <location>
        <begin position="299"/>
        <end position="323"/>
    </location>
</feature>
<evidence type="ECO:0000259" key="4">
    <source>
        <dbReference type="PROSITE" id="PS50010"/>
    </source>
</evidence>
<evidence type="ECO:0000256" key="2">
    <source>
        <dbReference type="ARBA" id="ARBA00022490"/>
    </source>
</evidence>
<evidence type="ECO:0000256" key="3">
    <source>
        <dbReference type="SAM" id="MobiDB-lite"/>
    </source>
</evidence>
<feature type="compositionally biased region" description="Low complexity" evidence="3">
    <location>
        <begin position="1049"/>
        <end position="1068"/>
    </location>
</feature>
<feature type="domain" description="DH" evidence="4">
    <location>
        <begin position="423"/>
        <end position="803"/>
    </location>
</feature>
<feature type="region of interest" description="Disordered" evidence="3">
    <location>
        <begin position="1099"/>
        <end position="1210"/>
    </location>
</feature>
<dbReference type="GO" id="GO:0035025">
    <property type="term" value="P:positive regulation of Rho protein signal transduction"/>
    <property type="evidence" value="ECO:0007669"/>
    <property type="project" value="TreeGrafter"/>
</dbReference>
<evidence type="ECO:0000313" key="5">
    <source>
        <dbReference type="EMBL" id="GAK64079.1"/>
    </source>
</evidence>
<feature type="region of interest" description="Disordered" evidence="3">
    <location>
        <begin position="68"/>
        <end position="287"/>
    </location>
</feature>
<feature type="region of interest" description="Disordered" evidence="3">
    <location>
        <begin position="1544"/>
        <end position="1669"/>
    </location>
</feature>
<feature type="region of interest" description="Disordered" evidence="3">
    <location>
        <begin position="1318"/>
        <end position="1355"/>
    </location>
</feature>
<feature type="compositionally biased region" description="Acidic residues" evidence="3">
    <location>
        <begin position="1038"/>
        <end position="1048"/>
    </location>
</feature>
<feature type="compositionally biased region" description="Low complexity" evidence="3">
    <location>
        <begin position="863"/>
        <end position="894"/>
    </location>
</feature>
<feature type="region of interest" description="Disordered" evidence="3">
    <location>
        <begin position="347"/>
        <end position="390"/>
    </location>
</feature>
<name>A0A081CBN3_PSEA2</name>
<feature type="compositionally biased region" description="Polar residues" evidence="3">
    <location>
        <begin position="1331"/>
        <end position="1344"/>
    </location>
</feature>